<dbReference type="Proteomes" id="UP001140087">
    <property type="component" value="Unassembled WGS sequence"/>
</dbReference>
<sequence>TNTSAPDGKCAEVSARTALLTQGSRLGIMRSCYKYLSVYTGATQAEAADPLQFMAVSDVPLTASNATVAPSLNSTGCDLYFHPDSPSPFGALGLFGEALAGGSDDPAATIRVNSRDALGRLFPFLQATWTEASAIFAASQIAVGPSLELCTAAALILQTLWRAVYPKGIPPEERRLAGFLRQCMVHFPFGGGHARDARVEEPLLALNVQVCELVALVCQGAPEEAEPARHLQRAVEFVVHTVGAPGSARLPHKHFSELLPAVWRLARCAAQKDADRLLTAVLHYARACPSTSPSKTLCIRFVSRLIRDHWSRA</sequence>
<feature type="non-terminal residue" evidence="1">
    <location>
        <position position="1"/>
    </location>
</feature>
<gene>
    <name evidence="1" type="ORF">H4R21_007166</name>
</gene>
<dbReference type="EMBL" id="JANBUN010004265">
    <property type="protein sequence ID" value="KAJ2786678.1"/>
    <property type="molecule type" value="Genomic_DNA"/>
</dbReference>
<accession>A0ACC1KCZ1</accession>
<proteinExistence type="predicted"/>
<feature type="non-terminal residue" evidence="1">
    <location>
        <position position="313"/>
    </location>
</feature>
<reference evidence="1" key="1">
    <citation type="submission" date="2022-07" db="EMBL/GenBank/DDBJ databases">
        <title>Phylogenomic reconstructions and comparative analyses of Kickxellomycotina fungi.</title>
        <authorList>
            <person name="Reynolds N.K."/>
            <person name="Stajich J.E."/>
            <person name="Barry K."/>
            <person name="Grigoriev I.V."/>
            <person name="Crous P."/>
            <person name="Smith M.E."/>
        </authorList>
    </citation>
    <scope>NUCLEOTIDE SEQUENCE</scope>
    <source>
        <strain evidence="1">BCRC 34780</strain>
    </source>
</reference>
<comment type="caution">
    <text evidence="1">The sequence shown here is derived from an EMBL/GenBank/DDBJ whole genome shotgun (WGS) entry which is preliminary data.</text>
</comment>
<name>A0ACC1KCZ1_9FUNG</name>
<evidence type="ECO:0000313" key="2">
    <source>
        <dbReference type="Proteomes" id="UP001140087"/>
    </source>
</evidence>
<keyword evidence="2" id="KW-1185">Reference proteome</keyword>
<organism evidence="1 2">
    <name type="scientific">Coemansia helicoidea</name>
    <dbReference type="NCBI Taxonomy" id="1286919"/>
    <lineage>
        <taxon>Eukaryota</taxon>
        <taxon>Fungi</taxon>
        <taxon>Fungi incertae sedis</taxon>
        <taxon>Zoopagomycota</taxon>
        <taxon>Kickxellomycotina</taxon>
        <taxon>Kickxellomycetes</taxon>
        <taxon>Kickxellales</taxon>
        <taxon>Kickxellaceae</taxon>
        <taxon>Coemansia</taxon>
    </lineage>
</organism>
<evidence type="ECO:0000313" key="1">
    <source>
        <dbReference type="EMBL" id="KAJ2786678.1"/>
    </source>
</evidence>
<protein>
    <submittedName>
        <fullName evidence="1">Uncharacterized protein</fullName>
    </submittedName>
</protein>